<comment type="cofactor">
    <cofactor evidence="1 6">
        <name>pyridoxal 5'-phosphate</name>
        <dbReference type="ChEBI" id="CHEBI:597326"/>
    </cofactor>
</comment>
<dbReference type="Pfam" id="PF00155">
    <property type="entry name" value="Aminotran_1_2"/>
    <property type="match status" value="1"/>
</dbReference>
<keyword evidence="4 6" id="KW-0808">Transferase</keyword>
<keyword evidence="5" id="KW-0663">Pyridoxal phosphate</keyword>
<evidence type="ECO:0000256" key="5">
    <source>
        <dbReference type="ARBA" id="ARBA00022898"/>
    </source>
</evidence>
<dbReference type="Gene3D" id="3.40.640.10">
    <property type="entry name" value="Type I PLP-dependent aspartate aminotransferase-like (Major domain)"/>
    <property type="match status" value="1"/>
</dbReference>
<comment type="caution">
    <text evidence="8">The sequence shown here is derived from an EMBL/GenBank/DDBJ whole genome shotgun (WGS) entry which is preliminary data.</text>
</comment>
<dbReference type="InterPro" id="IPR004839">
    <property type="entry name" value="Aminotransferase_I/II_large"/>
</dbReference>
<dbReference type="EC" id="2.6.1.-" evidence="6"/>
<dbReference type="InterPro" id="IPR050596">
    <property type="entry name" value="AspAT/PAT-like"/>
</dbReference>
<dbReference type="EMBL" id="QGLG01000002">
    <property type="protein sequence ID" value="PXY84039.1"/>
    <property type="molecule type" value="Genomic_DNA"/>
</dbReference>
<dbReference type="PROSITE" id="PS00105">
    <property type="entry name" value="AA_TRANSFER_CLASS_1"/>
    <property type="match status" value="1"/>
</dbReference>
<accession>A0ABX5MYU8</accession>
<gene>
    <name evidence="8" type="ORF">DK873_02315</name>
</gene>
<reference evidence="8 9" key="1">
    <citation type="submission" date="2018-05" db="EMBL/GenBank/DDBJ databases">
        <title>Reference genomes for bee gut microbiota database.</title>
        <authorList>
            <person name="Ellegaard K.M."/>
        </authorList>
    </citation>
    <scope>NUCLEOTIDE SEQUENCE [LARGE SCALE GENOMIC DNA]</scope>
    <source>
        <strain evidence="8 9">ESL0184</strain>
    </source>
</reference>
<evidence type="ECO:0000256" key="1">
    <source>
        <dbReference type="ARBA" id="ARBA00001933"/>
    </source>
</evidence>
<organism evidence="8 9">
    <name type="scientific">Lactobacillus melliventris</name>
    <dbReference type="NCBI Taxonomy" id="1218507"/>
    <lineage>
        <taxon>Bacteria</taxon>
        <taxon>Bacillati</taxon>
        <taxon>Bacillota</taxon>
        <taxon>Bacilli</taxon>
        <taxon>Lactobacillales</taxon>
        <taxon>Lactobacillaceae</taxon>
        <taxon>Lactobacillus</taxon>
    </lineage>
</organism>
<dbReference type="SUPFAM" id="SSF53383">
    <property type="entry name" value="PLP-dependent transferases"/>
    <property type="match status" value="1"/>
</dbReference>
<dbReference type="CDD" id="cd00609">
    <property type="entry name" value="AAT_like"/>
    <property type="match status" value="1"/>
</dbReference>
<evidence type="ECO:0000313" key="8">
    <source>
        <dbReference type="EMBL" id="PXY84039.1"/>
    </source>
</evidence>
<comment type="similarity">
    <text evidence="2 6">Belongs to the class-I pyridoxal-phosphate-dependent aminotransferase family.</text>
</comment>
<dbReference type="PANTHER" id="PTHR46383:SF1">
    <property type="entry name" value="ASPARTATE AMINOTRANSFERASE"/>
    <property type="match status" value="1"/>
</dbReference>
<protein>
    <recommendedName>
        <fullName evidence="6">Aminotransferase</fullName>
        <ecNumber evidence="6">2.6.1.-</ecNumber>
    </recommendedName>
</protein>
<dbReference type="InterPro" id="IPR004838">
    <property type="entry name" value="NHTrfase_class1_PyrdxlP-BS"/>
</dbReference>
<evidence type="ECO:0000256" key="2">
    <source>
        <dbReference type="ARBA" id="ARBA00007441"/>
    </source>
</evidence>
<dbReference type="InterPro" id="IPR015422">
    <property type="entry name" value="PyrdxlP-dep_Trfase_small"/>
</dbReference>
<dbReference type="GO" id="GO:0008483">
    <property type="term" value="F:transaminase activity"/>
    <property type="evidence" value="ECO:0007669"/>
    <property type="project" value="UniProtKB-KW"/>
</dbReference>
<dbReference type="Proteomes" id="UP000247698">
    <property type="component" value="Unassembled WGS sequence"/>
</dbReference>
<keyword evidence="3 6" id="KW-0032">Aminotransferase</keyword>
<name>A0ABX5MYU8_9LACO</name>
<evidence type="ECO:0000256" key="6">
    <source>
        <dbReference type="RuleBase" id="RU000481"/>
    </source>
</evidence>
<proteinExistence type="inferred from homology"/>
<sequence length="393" mass="43744">MADLIKYVRKGLAESPSNPILKFADYASKIPDVVKFTLGEPDFNTPDHVKEAAKRGIDENHSHYAPSNGTIGLRKAASQFLSKKYGQNYDPETEVLVTNGVTESIFDSVMATLNPGDIMVVPTPLFPLYMSDAGLINEGVEIVKVNTSNDGFKLTPAKLQKVIDKYGDRVRMLVLNYPTNPTGVMYSQDELDALADVIRDKPIFALCDEIYSELNYDQPHASMEKSLHDQVILMNGVSKSWAMTGYRIGIVCAPKDILQQIAKIHQAITTTEPTPMQDAAEEAFKNGMDDSLPMKEEFQKRRDTLYAGLTKIGFECAKPQGAFYIFAKIPDGFEQDDNKFIYELVDKAHVAVSAGSSFSEGGEGYIRFSYAVSMDQIEKGLQRLEKFVKENKK</sequence>
<evidence type="ECO:0000313" key="9">
    <source>
        <dbReference type="Proteomes" id="UP000247698"/>
    </source>
</evidence>
<dbReference type="Gene3D" id="3.90.1150.10">
    <property type="entry name" value="Aspartate Aminotransferase, domain 1"/>
    <property type="match status" value="1"/>
</dbReference>
<dbReference type="InterPro" id="IPR015421">
    <property type="entry name" value="PyrdxlP-dep_Trfase_major"/>
</dbReference>
<feature type="domain" description="Aminotransferase class I/classII large" evidence="7">
    <location>
        <begin position="32"/>
        <end position="384"/>
    </location>
</feature>
<keyword evidence="9" id="KW-1185">Reference proteome</keyword>
<evidence type="ECO:0000259" key="7">
    <source>
        <dbReference type="Pfam" id="PF00155"/>
    </source>
</evidence>
<dbReference type="InterPro" id="IPR015424">
    <property type="entry name" value="PyrdxlP-dep_Trfase"/>
</dbReference>
<dbReference type="PANTHER" id="PTHR46383">
    <property type="entry name" value="ASPARTATE AMINOTRANSFERASE"/>
    <property type="match status" value="1"/>
</dbReference>
<dbReference type="RefSeq" id="WP_110445675.1">
    <property type="nucleotide sequence ID" value="NZ_JAAEEB010000006.1"/>
</dbReference>
<evidence type="ECO:0000256" key="3">
    <source>
        <dbReference type="ARBA" id="ARBA00022576"/>
    </source>
</evidence>
<evidence type="ECO:0000256" key="4">
    <source>
        <dbReference type="ARBA" id="ARBA00022679"/>
    </source>
</evidence>